<dbReference type="Proteomes" id="UP001141327">
    <property type="component" value="Unassembled WGS sequence"/>
</dbReference>
<proteinExistence type="predicted"/>
<protein>
    <recommendedName>
        <fullName evidence="4">F-box domain-containing protein</fullName>
    </recommendedName>
</protein>
<accession>A0ABQ8UII4</accession>
<organism evidence="2 3">
    <name type="scientific">Paratrimastix pyriformis</name>
    <dbReference type="NCBI Taxonomy" id="342808"/>
    <lineage>
        <taxon>Eukaryota</taxon>
        <taxon>Metamonada</taxon>
        <taxon>Preaxostyla</taxon>
        <taxon>Paratrimastigidae</taxon>
        <taxon>Paratrimastix</taxon>
    </lineage>
</organism>
<keyword evidence="3" id="KW-1185">Reference proteome</keyword>
<evidence type="ECO:0000256" key="1">
    <source>
        <dbReference type="SAM" id="MobiDB-lite"/>
    </source>
</evidence>
<name>A0ABQ8UII4_9EUKA</name>
<dbReference type="SUPFAM" id="SSF52047">
    <property type="entry name" value="RNI-like"/>
    <property type="match status" value="1"/>
</dbReference>
<evidence type="ECO:0000313" key="3">
    <source>
        <dbReference type="Proteomes" id="UP001141327"/>
    </source>
</evidence>
<reference evidence="2" key="1">
    <citation type="journal article" date="2022" name="bioRxiv">
        <title>Genomics of Preaxostyla Flagellates Illuminates Evolutionary Transitions and the Path Towards Mitochondrial Loss.</title>
        <authorList>
            <person name="Novak L.V.F."/>
            <person name="Treitli S.C."/>
            <person name="Pyrih J."/>
            <person name="Halakuc P."/>
            <person name="Pipaliya S.V."/>
            <person name="Vacek V."/>
            <person name="Brzon O."/>
            <person name="Soukal P."/>
            <person name="Eme L."/>
            <person name="Dacks J.B."/>
            <person name="Karnkowska A."/>
            <person name="Elias M."/>
            <person name="Hampl V."/>
        </authorList>
    </citation>
    <scope>NUCLEOTIDE SEQUENCE</scope>
    <source>
        <strain evidence="2">RCP-MX</strain>
    </source>
</reference>
<dbReference type="PANTHER" id="PTHR38926:SF5">
    <property type="entry name" value="F-BOX AND LEUCINE-RICH REPEAT PROTEIN 6"/>
    <property type="match status" value="1"/>
</dbReference>
<gene>
    <name evidence="2" type="ORF">PAPYR_7494</name>
</gene>
<dbReference type="PANTHER" id="PTHR38926">
    <property type="entry name" value="F-BOX DOMAIN CONTAINING PROTEIN, EXPRESSED"/>
    <property type="match status" value="1"/>
</dbReference>
<dbReference type="Gene3D" id="3.80.10.10">
    <property type="entry name" value="Ribonuclease Inhibitor"/>
    <property type="match status" value="1"/>
</dbReference>
<comment type="caution">
    <text evidence="2">The sequence shown here is derived from an EMBL/GenBank/DDBJ whole genome shotgun (WGS) entry which is preliminary data.</text>
</comment>
<evidence type="ECO:0008006" key="4">
    <source>
        <dbReference type="Google" id="ProtNLM"/>
    </source>
</evidence>
<dbReference type="InterPro" id="IPR032675">
    <property type="entry name" value="LRR_dom_sf"/>
</dbReference>
<sequence length="725" mass="78284">MPTDRWTFLPPELLSEIVESSSTPLVTYCQLISLNSTIRHRLRGTLRRIEIGLDWEHTPTESTTECPCDHFSPTSDALAALMQPCKNLESLQLLALSRCGREESVFLRWVDAAFADHPALQTLVLSTDVLPPAVAGCILDHLPHLDRLTIQGHLDRDMLESLGRERCPQLHHLALRTPESILCIFLAGCQELVSLSLTAPELTCIGSLLDTPLPRLEALNLDARAIDTQVDLTRRPALREVTVPCPGRLRLSADPHGCPGLRVLDGTPLAAGPTLLAHAATLEVVRLRPAFHDLGPFQQIDGPTPAEVLALTQLPRLAELAVSVGQWSDIPPSLLRRLVRLDVQLVGGSVRLAATDAPCLRSLTLTTVTGGICTDVDLTCPRLEELTLPNMRQDTALATLRCPALVRLRRLSPQTALVLPDPAGLPACRVLEGTGALLPAVARWLEALRQMPSLDVLVGVPLGTVANLERLVAGELAPRLAVARLVTIDDRLPARLVLRAGPHLTELGLLARGPPPLRPEGDAGECDGDSEVSVHVEGPALHRLGFHCHMIPVSLTLRCPALAHLDTSSRLVAVDIPPAQPPLRSVKASHSPDVGALLAHPAAASLRRLVVGWPLAGGQLPATLRDLTLHREDAQAWVRIPCPPGLRRITIPNVRWLEGIKLTGDPGQLEEIVMGGYAGALKTIQMPPGASLPYLRRVDAPEDLVDELRTTCLPELPPSGRLATF</sequence>
<feature type="region of interest" description="Disordered" evidence="1">
    <location>
        <begin position="511"/>
        <end position="530"/>
    </location>
</feature>
<evidence type="ECO:0000313" key="2">
    <source>
        <dbReference type="EMBL" id="KAJ4457099.1"/>
    </source>
</evidence>
<dbReference type="EMBL" id="JAPMOS010000054">
    <property type="protein sequence ID" value="KAJ4457099.1"/>
    <property type="molecule type" value="Genomic_DNA"/>
</dbReference>